<feature type="signal peptide" evidence="14">
    <location>
        <begin position="1"/>
        <end position="28"/>
    </location>
</feature>
<keyword evidence="14" id="KW-0732">Signal</keyword>
<evidence type="ECO:0000256" key="6">
    <source>
        <dbReference type="ARBA" id="ARBA00023004"/>
    </source>
</evidence>
<feature type="region of interest" description="Disordered" evidence="13">
    <location>
        <begin position="29"/>
        <end position="71"/>
    </location>
</feature>
<keyword evidence="3 11" id="KW-1134">Transmembrane beta strand</keyword>
<comment type="similarity">
    <text evidence="11 12">Belongs to the TonB-dependent receptor family.</text>
</comment>
<proteinExistence type="inferred from homology"/>
<keyword evidence="2 11" id="KW-0813">Transport</keyword>
<keyword evidence="5 11" id="KW-0812">Transmembrane</keyword>
<feature type="chain" id="PRO_5043784019" evidence="14">
    <location>
        <begin position="29"/>
        <end position="777"/>
    </location>
</feature>
<keyword evidence="8 12" id="KW-0798">TonB box</keyword>
<reference evidence="17" key="1">
    <citation type="submission" date="2024-06" db="EMBL/GenBank/DDBJ databases">
        <authorList>
            <person name="Sun Y."/>
        </authorList>
    </citation>
    <scope>NUCLEOTIDE SEQUENCE</scope>
    <source>
        <strain evidence="17">IGA1.0</strain>
    </source>
</reference>
<evidence type="ECO:0000256" key="8">
    <source>
        <dbReference type="ARBA" id="ARBA00023077"/>
    </source>
</evidence>
<dbReference type="PANTHER" id="PTHR32552">
    <property type="entry name" value="FERRICHROME IRON RECEPTOR-RELATED"/>
    <property type="match status" value="1"/>
</dbReference>
<keyword evidence="9 11" id="KW-0472">Membrane</keyword>
<dbReference type="RefSeq" id="WP_350015644.1">
    <property type="nucleotide sequence ID" value="NZ_CP157948.1"/>
</dbReference>
<dbReference type="CDD" id="cd01347">
    <property type="entry name" value="ligand_gated_channel"/>
    <property type="match status" value="1"/>
</dbReference>
<feature type="domain" description="TonB-dependent receptor-like beta-barrel" evidence="15">
    <location>
        <begin position="323"/>
        <end position="738"/>
    </location>
</feature>
<dbReference type="SUPFAM" id="SSF56935">
    <property type="entry name" value="Porins"/>
    <property type="match status" value="1"/>
</dbReference>
<dbReference type="Pfam" id="PF00593">
    <property type="entry name" value="TonB_dep_Rec_b-barrel"/>
    <property type="match status" value="1"/>
</dbReference>
<evidence type="ECO:0000256" key="5">
    <source>
        <dbReference type="ARBA" id="ARBA00022692"/>
    </source>
</evidence>
<evidence type="ECO:0000259" key="15">
    <source>
        <dbReference type="Pfam" id="PF00593"/>
    </source>
</evidence>
<organism evidence="17">
    <name type="scientific">Rhodanobacter sp. IGA1.0</name>
    <dbReference type="NCBI Taxonomy" id="3158582"/>
    <lineage>
        <taxon>Bacteria</taxon>
        <taxon>Pseudomonadati</taxon>
        <taxon>Pseudomonadota</taxon>
        <taxon>Gammaproteobacteria</taxon>
        <taxon>Lysobacterales</taxon>
        <taxon>Rhodanobacteraceae</taxon>
        <taxon>Rhodanobacter</taxon>
    </lineage>
</organism>
<dbReference type="InterPro" id="IPR036942">
    <property type="entry name" value="Beta-barrel_TonB_sf"/>
</dbReference>
<dbReference type="InterPro" id="IPR039426">
    <property type="entry name" value="TonB-dep_rcpt-like"/>
</dbReference>
<dbReference type="GO" id="GO:0006826">
    <property type="term" value="P:iron ion transport"/>
    <property type="evidence" value="ECO:0007669"/>
    <property type="project" value="UniProtKB-KW"/>
</dbReference>
<dbReference type="InterPro" id="IPR000531">
    <property type="entry name" value="Beta-barrel_TonB"/>
</dbReference>
<dbReference type="Gene3D" id="2.40.170.20">
    <property type="entry name" value="TonB-dependent receptor, beta-barrel domain"/>
    <property type="match status" value="1"/>
</dbReference>
<evidence type="ECO:0000256" key="7">
    <source>
        <dbReference type="ARBA" id="ARBA00023065"/>
    </source>
</evidence>
<comment type="subcellular location">
    <subcellularLocation>
        <location evidence="1 11">Cell outer membrane</location>
        <topology evidence="1 11">Multi-pass membrane protein</topology>
    </subcellularLocation>
</comment>
<dbReference type="Pfam" id="PF07715">
    <property type="entry name" value="Plug"/>
    <property type="match status" value="1"/>
</dbReference>
<evidence type="ECO:0000256" key="12">
    <source>
        <dbReference type="RuleBase" id="RU003357"/>
    </source>
</evidence>
<evidence type="ECO:0000256" key="2">
    <source>
        <dbReference type="ARBA" id="ARBA00022448"/>
    </source>
</evidence>
<dbReference type="EMBL" id="CP157948">
    <property type="protein sequence ID" value="XBS88941.1"/>
    <property type="molecule type" value="Genomic_DNA"/>
</dbReference>
<evidence type="ECO:0000313" key="17">
    <source>
        <dbReference type="EMBL" id="XBS88941.1"/>
    </source>
</evidence>
<dbReference type="InterPro" id="IPR012910">
    <property type="entry name" value="Plug_dom"/>
</dbReference>
<keyword evidence="7" id="KW-0406">Ion transport</keyword>
<evidence type="ECO:0000256" key="13">
    <source>
        <dbReference type="SAM" id="MobiDB-lite"/>
    </source>
</evidence>
<keyword evidence="4" id="KW-0410">Iron transport</keyword>
<evidence type="ECO:0000256" key="3">
    <source>
        <dbReference type="ARBA" id="ARBA00022452"/>
    </source>
</evidence>
<dbReference type="GO" id="GO:0009279">
    <property type="term" value="C:cell outer membrane"/>
    <property type="evidence" value="ECO:0007669"/>
    <property type="project" value="UniProtKB-SubCell"/>
</dbReference>
<evidence type="ECO:0000256" key="9">
    <source>
        <dbReference type="ARBA" id="ARBA00023136"/>
    </source>
</evidence>
<evidence type="ECO:0000256" key="4">
    <source>
        <dbReference type="ARBA" id="ARBA00022496"/>
    </source>
</evidence>
<protein>
    <submittedName>
        <fullName evidence="17">TonB-dependent receptor</fullName>
    </submittedName>
</protein>
<dbReference type="AlphaFoldDB" id="A0AAU7QHC9"/>
<evidence type="ECO:0000256" key="10">
    <source>
        <dbReference type="ARBA" id="ARBA00023237"/>
    </source>
</evidence>
<keyword evidence="17" id="KW-0675">Receptor</keyword>
<sequence>MDFRYLQHARRGICVAIAVALWSPLGVAAQPSSPGGSDAPAPASGSTPPQDASGAGAGQQSSPAGASSAPTDLGTVIVTANKRSERLQDVPMAVSALQGLQLERESAVSFADYATRVPGLNVISSGQGRTQLVLRGITSGSGQPNSTVGTYIDDVPFGSSTVYAAGSVLTPDIDPADLERVEVLRGPQGTLYGSNTLGGLVKFVTTPPDATRAYGRLRAGVSSVEDGGTGADVHAMFNVPLAVDKLALRVNAYERHDPGYVDNVLTGKHDVNRAKVSGTRAQLLWTPSDTVSLRLSALAQNLGSDGAGLVDGGVDVDALTLQPIHGDLQQVRSPGTGQFRLKYRLYDASLNADFGGAKLFSSTSYGTLDMNSNADVTAAYGPLLNPLFGLPNGGYSLVNPMTLDKFTQELRLQSPETQAVEWRAGVFYTREKTTAHQNVLSFDAGTGEPIALPVLADLSMGPAIFTEWAAYGDVTWHATSRFSVLLGARYSSDRTTYAQTGDGLILGPTQFTIRGSDNPTTYLLNPSFRFSDDLMVYGRIASGFRPGGPNVGVPPGLGAPLTFGPDKLVSYELGLKATTMQRRMTFDVSAFYIDWSQIQLTVVSGGIGFMGNGGKASSKGVEAAWQYAPARGLLLSANASWTDAKLDADTPPGLFGYKGDRLPYVPKWNASVGVDYDFPLAGGWSGFVGAGYRYVGERKTDFVAAPGPRRDVPDYDGVDLRAGVNVGNWTIKAYVKNLTNERGITSLASETTDPHANPFAAVYVMPRTVGLSASVDF</sequence>
<evidence type="ECO:0000259" key="16">
    <source>
        <dbReference type="Pfam" id="PF07715"/>
    </source>
</evidence>
<evidence type="ECO:0000256" key="14">
    <source>
        <dbReference type="SAM" id="SignalP"/>
    </source>
</evidence>
<feature type="compositionally biased region" description="Low complexity" evidence="13">
    <location>
        <begin position="29"/>
        <end position="70"/>
    </location>
</feature>
<accession>A0AAU7QHC9</accession>
<evidence type="ECO:0000256" key="1">
    <source>
        <dbReference type="ARBA" id="ARBA00004571"/>
    </source>
</evidence>
<gene>
    <name evidence="17" type="ORF">ABNK63_11060</name>
</gene>
<feature type="domain" description="TonB-dependent receptor plug" evidence="16">
    <location>
        <begin position="87"/>
        <end position="199"/>
    </location>
</feature>
<dbReference type="PANTHER" id="PTHR32552:SF81">
    <property type="entry name" value="TONB-DEPENDENT OUTER MEMBRANE RECEPTOR"/>
    <property type="match status" value="1"/>
</dbReference>
<keyword evidence="6" id="KW-0408">Iron</keyword>
<name>A0AAU7QHC9_9GAMM</name>
<keyword evidence="10 11" id="KW-0998">Cell outer membrane</keyword>
<dbReference type="PROSITE" id="PS52016">
    <property type="entry name" value="TONB_DEPENDENT_REC_3"/>
    <property type="match status" value="1"/>
</dbReference>
<evidence type="ECO:0000256" key="11">
    <source>
        <dbReference type="PROSITE-ProRule" id="PRU01360"/>
    </source>
</evidence>